<dbReference type="GO" id="GO:0003700">
    <property type="term" value="F:DNA-binding transcription factor activity"/>
    <property type="evidence" value="ECO:0007669"/>
    <property type="project" value="TreeGrafter"/>
</dbReference>
<evidence type="ECO:0000256" key="3">
    <source>
        <dbReference type="ARBA" id="ARBA00023163"/>
    </source>
</evidence>
<evidence type="ECO:0000313" key="7">
    <source>
        <dbReference type="Proteomes" id="UP000004578"/>
    </source>
</evidence>
<keyword evidence="2 4" id="KW-0238">DNA-binding</keyword>
<feature type="DNA-binding region" description="H-T-H motif" evidence="4">
    <location>
        <begin position="33"/>
        <end position="52"/>
    </location>
</feature>
<dbReference type="PANTHER" id="PTHR30055:SF234">
    <property type="entry name" value="HTH-TYPE TRANSCRIPTIONAL REGULATOR BETI"/>
    <property type="match status" value="1"/>
</dbReference>
<reference evidence="6 7" key="1">
    <citation type="submission" date="2012-05" db="EMBL/GenBank/DDBJ databases">
        <authorList>
            <person name="Harkins D.M."/>
            <person name="Madupu R."/>
            <person name="Durkin A.S."/>
            <person name="Torralba M."/>
            <person name="Methe B."/>
            <person name="Sutton G.G."/>
            <person name="Nelson K.E."/>
        </authorList>
    </citation>
    <scope>NUCLEOTIDE SEQUENCE [LARGE SCALE GENOMIC DNA]</scope>
    <source>
        <strain evidence="6 7">F0490</strain>
    </source>
</reference>
<keyword evidence="3" id="KW-0804">Transcription</keyword>
<keyword evidence="1" id="KW-0805">Transcription regulation</keyword>
<dbReference type="EMBL" id="AKFS01000141">
    <property type="protein sequence ID" value="EJF46238.1"/>
    <property type="molecule type" value="Genomic_DNA"/>
</dbReference>
<dbReference type="SUPFAM" id="SSF46689">
    <property type="entry name" value="Homeodomain-like"/>
    <property type="match status" value="1"/>
</dbReference>
<dbReference type="PROSITE" id="PS50977">
    <property type="entry name" value="HTH_TETR_2"/>
    <property type="match status" value="1"/>
</dbReference>
<dbReference type="PANTHER" id="PTHR30055">
    <property type="entry name" value="HTH-TYPE TRANSCRIPTIONAL REGULATOR RUTR"/>
    <property type="match status" value="1"/>
</dbReference>
<proteinExistence type="predicted"/>
<dbReference type="Pfam" id="PF00440">
    <property type="entry name" value="TetR_N"/>
    <property type="match status" value="1"/>
</dbReference>
<accession>J1HL12</accession>
<feature type="domain" description="HTH tetR-type" evidence="5">
    <location>
        <begin position="10"/>
        <end position="70"/>
    </location>
</feature>
<name>J1HL12_9ACTO</name>
<dbReference type="RefSeq" id="WP_005869631.1">
    <property type="nucleotide sequence ID" value="NZ_AKFS01000141.1"/>
</dbReference>
<organism evidence="6 7">
    <name type="scientific">Schaalia georgiae F0490</name>
    <dbReference type="NCBI Taxonomy" id="1125717"/>
    <lineage>
        <taxon>Bacteria</taxon>
        <taxon>Bacillati</taxon>
        <taxon>Actinomycetota</taxon>
        <taxon>Actinomycetes</taxon>
        <taxon>Actinomycetales</taxon>
        <taxon>Actinomycetaceae</taxon>
        <taxon>Schaalia</taxon>
    </lineage>
</organism>
<dbReference type="AlphaFoldDB" id="J1HL12"/>
<comment type="caution">
    <text evidence="6">The sequence shown here is derived from an EMBL/GenBank/DDBJ whole genome shotgun (WGS) entry which is preliminary data.</text>
</comment>
<evidence type="ECO:0000313" key="6">
    <source>
        <dbReference type="EMBL" id="EJF46238.1"/>
    </source>
</evidence>
<dbReference type="GO" id="GO:0000976">
    <property type="term" value="F:transcription cis-regulatory region binding"/>
    <property type="evidence" value="ECO:0007669"/>
    <property type="project" value="TreeGrafter"/>
</dbReference>
<dbReference type="Proteomes" id="UP000004578">
    <property type="component" value="Unassembled WGS sequence"/>
</dbReference>
<evidence type="ECO:0000256" key="2">
    <source>
        <dbReference type="ARBA" id="ARBA00023125"/>
    </source>
</evidence>
<evidence type="ECO:0000259" key="5">
    <source>
        <dbReference type="PROSITE" id="PS50977"/>
    </source>
</evidence>
<evidence type="ECO:0000256" key="1">
    <source>
        <dbReference type="ARBA" id="ARBA00023015"/>
    </source>
</evidence>
<dbReference type="InterPro" id="IPR050109">
    <property type="entry name" value="HTH-type_TetR-like_transc_reg"/>
</dbReference>
<dbReference type="InterPro" id="IPR001647">
    <property type="entry name" value="HTH_TetR"/>
</dbReference>
<dbReference type="InterPro" id="IPR009057">
    <property type="entry name" value="Homeodomain-like_sf"/>
</dbReference>
<sequence>MARPRKPIDSDRRGALMREARSSFARLGYAGTSLSSVLRASGFPRSSFYYFFDGKEALLDEAFADGLSRLAMCAPPPDPGALTATTFWPRLFGFVDALAAAGADPDLAATARLFHMPDAPASARRASFERGARRWCAEVVRVGRRLGALDEELPEELHAELVWAVAAALDRWMASRAEVPADSRALVRAVMVRLLGAPGAP</sequence>
<evidence type="ECO:0000256" key="4">
    <source>
        <dbReference type="PROSITE-ProRule" id="PRU00335"/>
    </source>
</evidence>
<protein>
    <submittedName>
        <fullName evidence="6">Transcriptional regulator, TetR family</fullName>
    </submittedName>
</protein>
<dbReference type="PATRIC" id="fig|1125717.3.peg.919"/>
<gene>
    <name evidence="6" type="ORF">HMPREF1317_0910</name>
</gene>
<keyword evidence="7" id="KW-1185">Reference proteome</keyword>
<dbReference type="Gene3D" id="1.10.357.10">
    <property type="entry name" value="Tetracycline Repressor, domain 2"/>
    <property type="match status" value="1"/>
</dbReference>
<dbReference type="OrthoDB" id="116659at2"/>